<name>A0A510UI52_ALIFS</name>
<dbReference type="Gene3D" id="3.40.50.300">
    <property type="entry name" value="P-loop containing nucleotide triphosphate hydrolases"/>
    <property type="match status" value="1"/>
</dbReference>
<accession>A0A510UI52</accession>
<evidence type="ECO:0000313" key="3">
    <source>
        <dbReference type="Proteomes" id="UP000321787"/>
    </source>
</evidence>
<evidence type="ECO:0000313" key="2">
    <source>
        <dbReference type="EMBL" id="GEK13031.1"/>
    </source>
</evidence>
<dbReference type="InterPro" id="IPR027417">
    <property type="entry name" value="P-loop_NTPase"/>
</dbReference>
<dbReference type="Proteomes" id="UP000321787">
    <property type="component" value="Unassembled WGS sequence"/>
</dbReference>
<sequence length="413" mass="45590">MANGFFGLDDEVLIIKSGVREIFTPHTPVDEISHFFGREDEAARLVSVINSPGQHILVYGDRGVGKTSLAKTICNMLLHKIQKGHLFEKRCDSSDTFSSLFLEPLAEAGIDLSLQEQVVTQNSGGGAKLSVGIARADLSTKCETKLKSVSTINPDSPSWVARQLKNLKGICLIDEADAIVCEIEKKKIAELVKLLSDYNSPFKLVIVGIAKTGEELTAGHPSVERCLKEVQLSRMSDDDLKKIILNGFKKVNLVVEEEVVEKVVDISAGYPHFTHLICLKCAEKALISGNRHITQSILSIALEEAVKDSEGALKRMYESTLRALHKPLEYKVLLLAAAYCKVPEFRSSELRTTLSAKFSVNVDSQALSRRLTNLTKGDEVTILYKPARGCFQFTDPRMPSFLKMAVSQIKLEI</sequence>
<proteinExistence type="predicted"/>
<evidence type="ECO:0000259" key="1">
    <source>
        <dbReference type="SMART" id="SM00382"/>
    </source>
</evidence>
<dbReference type="PANTHER" id="PTHR34301:SF8">
    <property type="entry name" value="ATPASE DOMAIN-CONTAINING PROTEIN"/>
    <property type="match status" value="1"/>
</dbReference>
<dbReference type="InterPro" id="IPR003593">
    <property type="entry name" value="AAA+_ATPase"/>
</dbReference>
<gene>
    <name evidence="2" type="ORF">AFI02nite_10670</name>
</gene>
<dbReference type="PANTHER" id="PTHR34301">
    <property type="entry name" value="DNA-BINDING PROTEIN-RELATED"/>
    <property type="match status" value="1"/>
</dbReference>
<feature type="domain" description="AAA+ ATPase" evidence="1">
    <location>
        <begin position="52"/>
        <end position="234"/>
    </location>
</feature>
<dbReference type="SMART" id="SM00382">
    <property type="entry name" value="AAA"/>
    <property type="match status" value="1"/>
</dbReference>
<dbReference type="RefSeq" id="WP_186809351.1">
    <property type="nucleotide sequence ID" value="NZ_BJTZ01000004.1"/>
</dbReference>
<reference evidence="2 3" key="1">
    <citation type="submission" date="2019-07" db="EMBL/GenBank/DDBJ databases">
        <title>Whole genome shotgun sequence of Aliivibrio fischeri NBRC 101058.</title>
        <authorList>
            <person name="Hosoyama A."/>
            <person name="Uohara A."/>
            <person name="Ohji S."/>
            <person name="Ichikawa N."/>
        </authorList>
    </citation>
    <scope>NUCLEOTIDE SEQUENCE [LARGE SCALE GENOMIC DNA]</scope>
    <source>
        <strain evidence="2 3">NBRC 101058</strain>
    </source>
</reference>
<dbReference type="InterPro" id="IPR049052">
    <property type="entry name" value="nSTAND1"/>
</dbReference>
<dbReference type="AlphaFoldDB" id="A0A510UI52"/>
<dbReference type="SUPFAM" id="SSF52540">
    <property type="entry name" value="P-loop containing nucleoside triphosphate hydrolases"/>
    <property type="match status" value="1"/>
</dbReference>
<organism evidence="2 3">
    <name type="scientific">Aliivibrio fischeri</name>
    <name type="common">Vibrio fischeri</name>
    <dbReference type="NCBI Taxonomy" id="668"/>
    <lineage>
        <taxon>Bacteria</taxon>
        <taxon>Pseudomonadati</taxon>
        <taxon>Pseudomonadota</taxon>
        <taxon>Gammaproteobacteria</taxon>
        <taxon>Vibrionales</taxon>
        <taxon>Vibrionaceae</taxon>
        <taxon>Aliivibrio</taxon>
    </lineage>
</organism>
<dbReference type="EMBL" id="BJTZ01000004">
    <property type="protein sequence ID" value="GEK13031.1"/>
    <property type="molecule type" value="Genomic_DNA"/>
</dbReference>
<dbReference type="Pfam" id="PF20703">
    <property type="entry name" value="nSTAND1"/>
    <property type="match status" value="1"/>
</dbReference>
<protein>
    <recommendedName>
        <fullName evidence="1">AAA+ ATPase domain-containing protein</fullName>
    </recommendedName>
</protein>
<comment type="caution">
    <text evidence="2">The sequence shown here is derived from an EMBL/GenBank/DDBJ whole genome shotgun (WGS) entry which is preliminary data.</text>
</comment>